<keyword evidence="7" id="KW-0812">Transmembrane</keyword>
<feature type="transmembrane region" description="Helical" evidence="7">
    <location>
        <begin position="109"/>
        <end position="128"/>
    </location>
</feature>
<evidence type="ECO:0000256" key="1">
    <source>
        <dbReference type="ARBA" id="ARBA00000085"/>
    </source>
</evidence>
<evidence type="ECO:0000256" key="5">
    <source>
        <dbReference type="ARBA" id="ARBA00023012"/>
    </source>
</evidence>
<dbReference type="AlphaFoldDB" id="A0ABD5PY08"/>
<feature type="transmembrane region" description="Helical" evidence="7">
    <location>
        <begin position="41"/>
        <end position="63"/>
    </location>
</feature>
<comment type="caution">
    <text evidence="9">The sequence shown here is derived from an EMBL/GenBank/DDBJ whole genome shotgun (WGS) entry which is preliminary data.</text>
</comment>
<protein>
    <recommendedName>
        <fullName evidence="2">histidine kinase</fullName>
        <ecNumber evidence="2">2.7.13.3</ecNumber>
    </recommendedName>
</protein>
<gene>
    <name evidence="9" type="ORF">ACFO9K_02635</name>
</gene>
<dbReference type="Proteomes" id="UP001595945">
    <property type="component" value="Unassembled WGS sequence"/>
</dbReference>
<keyword evidence="7" id="KW-0472">Membrane</keyword>
<feature type="transmembrane region" description="Helical" evidence="7">
    <location>
        <begin position="75"/>
        <end position="97"/>
    </location>
</feature>
<feature type="transmembrane region" description="Helical" evidence="7">
    <location>
        <begin position="16"/>
        <end position="35"/>
    </location>
</feature>
<evidence type="ECO:0000256" key="6">
    <source>
        <dbReference type="SAM" id="Coils"/>
    </source>
</evidence>
<keyword evidence="3" id="KW-0808">Transferase</keyword>
<keyword evidence="4 9" id="KW-0418">Kinase</keyword>
<feature type="domain" description="Signal transduction histidine kinase dimerisation/phosphoacceptor" evidence="8">
    <location>
        <begin position="166"/>
        <end position="226"/>
    </location>
</feature>
<dbReference type="InterPro" id="IPR031623">
    <property type="entry name" value="HisKA_4TM"/>
</dbReference>
<accession>A0ABD5PY08</accession>
<evidence type="ECO:0000313" key="9">
    <source>
        <dbReference type="EMBL" id="MFC4823153.1"/>
    </source>
</evidence>
<dbReference type="RefSeq" id="WP_254267357.1">
    <property type="nucleotide sequence ID" value="NZ_CP100400.1"/>
</dbReference>
<dbReference type="InterPro" id="IPR050736">
    <property type="entry name" value="Sensor_HK_Regulatory"/>
</dbReference>
<dbReference type="PANTHER" id="PTHR43711">
    <property type="entry name" value="TWO-COMPONENT HISTIDINE KINASE"/>
    <property type="match status" value="1"/>
</dbReference>
<evidence type="ECO:0000313" key="10">
    <source>
        <dbReference type="Proteomes" id="UP001595945"/>
    </source>
</evidence>
<evidence type="ECO:0000256" key="3">
    <source>
        <dbReference type="ARBA" id="ARBA00022679"/>
    </source>
</evidence>
<evidence type="ECO:0000256" key="7">
    <source>
        <dbReference type="SAM" id="Phobius"/>
    </source>
</evidence>
<dbReference type="CDD" id="cd00082">
    <property type="entry name" value="HisKA"/>
    <property type="match status" value="1"/>
</dbReference>
<keyword evidence="6" id="KW-0175">Coiled coil</keyword>
<keyword evidence="7" id="KW-1133">Transmembrane helix</keyword>
<name>A0ABD5PY08_9EURY</name>
<dbReference type="GeneID" id="73045804"/>
<keyword evidence="5" id="KW-0902">Two-component regulatory system</keyword>
<proteinExistence type="predicted"/>
<sequence>MAWGSSRSVLGGNRTISTLGALYVVIATARALFVLTRPASLLTALVDFALVGVPGLVLLFGGYRLPETDIDPDTYLRIFGWCLAGFGGVLVLIELLMLEPGVVVAYPRWSLTFVTALGSAGGFLVGVYDARALTRKRRLEEQRQQLQRQRQALQKRSDQLRRQNERLDNFANLLAHELRSPLAVAQIYLKQTADGDRNAAEEVETALTRIEEMVEVILVIARESDADIDRESVALAEVAEGA</sequence>
<keyword evidence="10" id="KW-1185">Reference proteome</keyword>
<feature type="coiled-coil region" evidence="6">
    <location>
        <begin position="129"/>
        <end position="170"/>
    </location>
</feature>
<dbReference type="SMART" id="SM00388">
    <property type="entry name" value="HisKA"/>
    <property type="match status" value="1"/>
</dbReference>
<dbReference type="GO" id="GO:0000160">
    <property type="term" value="P:phosphorelay signal transduction system"/>
    <property type="evidence" value="ECO:0007669"/>
    <property type="project" value="UniProtKB-KW"/>
</dbReference>
<dbReference type="GO" id="GO:0004673">
    <property type="term" value="F:protein histidine kinase activity"/>
    <property type="evidence" value="ECO:0007669"/>
    <property type="project" value="UniProtKB-EC"/>
</dbReference>
<comment type="catalytic activity">
    <reaction evidence="1">
        <text>ATP + protein L-histidine = ADP + protein N-phospho-L-histidine.</text>
        <dbReference type="EC" id="2.7.13.3"/>
    </reaction>
</comment>
<reference evidence="9 10" key="1">
    <citation type="journal article" date="2019" name="Int. J. Syst. Evol. Microbiol.">
        <title>The Global Catalogue of Microorganisms (GCM) 10K type strain sequencing project: providing services to taxonomists for standard genome sequencing and annotation.</title>
        <authorList>
            <consortium name="The Broad Institute Genomics Platform"/>
            <consortium name="The Broad Institute Genome Sequencing Center for Infectious Disease"/>
            <person name="Wu L."/>
            <person name="Ma J."/>
        </authorList>
    </citation>
    <scope>NUCLEOTIDE SEQUENCE [LARGE SCALE GENOMIC DNA]</scope>
    <source>
        <strain evidence="9 10">XZYJ18</strain>
    </source>
</reference>
<organism evidence="9 10">
    <name type="scientific">Halorussus aquaticus</name>
    <dbReference type="NCBI Taxonomy" id="2953748"/>
    <lineage>
        <taxon>Archaea</taxon>
        <taxon>Methanobacteriati</taxon>
        <taxon>Methanobacteriota</taxon>
        <taxon>Stenosarchaea group</taxon>
        <taxon>Halobacteria</taxon>
        <taxon>Halobacteriales</taxon>
        <taxon>Haladaptataceae</taxon>
        <taxon>Halorussus</taxon>
    </lineage>
</organism>
<dbReference type="InterPro" id="IPR036097">
    <property type="entry name" value="HisK_dim/P_sf"/>
</dbReference>
<evidence type="ECO:0000259" key="8">
    <source>
        <dbReference type="SMART" id="SM00388"/>
    </source>
</evidence>
<evidence type="ECO:0000256" key="2">
    <source>
        <dbReference type="ARBA" id="ARBA00012438"/>
    </source>
</evidence>
<evidence type="ECO:0000256" key="4">
    <source>
        <dbReference type="ARBA" id="ARBA00022777"/>
    </source>
</evidence>
<dbReference type="Gene3D" id="1.10.287.130">
    <property type="match status" value="1"/>
</dbReference>
<dbReference type="EMBL" id="JBHSHT010000001">
    <property type="protein sequence ID" value="MFC4823153.1"/>
    <property type="molecule type" value="Genomic_DNA"/>
</dbReference>
<dbReference type="Pfam" id="PF16926">
    <property type="entry name" value="HisKA_4TM"/>
    <property type="match status" value="1"/>
</dbReference>
<dbReference type="EC" id="2.7.13.3" evidence="2"/>
<dbReference type="SUPFAM" id="SSF47384">
    <property type="entry name" value="Homodimeric domain of signal transducing histidine kinase"/>
    <property type="match status" value="1"/>
</dbReference>
<dbReference type="InterPro" id="IPR003661">
    <property type="entry name" value="HisK_dim/P_dom"/>
</dbReference>
<dbReference type="PANTHER" id="PTHR43711:SF1">
    <property type="entry name" value="HISTIDINE KINASE 1"/>
    <property type="match status" value="1"/>
</dbReference>